<sequence length="156" mass="16752">MNTHTTTIASPRFADFFDAPLPRGLRDLAAEMSWDDVADTFGSSAGPLHLSQWEQADRTAGRRHAHTYRAAIAIGERTIIASATASGPLGALTAMLYEHGIAVEMLNFHQLQAGGQTATFIRGTDGVDTEWAIGWSECPNQSALRAVIACANRLVV</sequence>
<name>A0A6H0S2K3_9MYCO</name>
<dbReference type="RefSeq" id="WP_168140994.1">
    <property type="nucleotide sequence ID" value="NZ_CP038799.1"/>
</dbReference>
<gene>
    <name evidence="2" type="ORF">EXE63_04620</name>
</gene>
<dbReference type="AlphaFoldDB" id="A0A6H0S2K3"/>
<dbReference type="SUPFAM" id="SSF110921">
    <property type="entry name" value="2-isopropylmalate synthase LeuA, allosteric (dimerisation) domain"/>
    <property type="match status" value="1"/>
</dbReference>
<dbReference type="EMBL" id="CP038799">
    <property type="protein sequence ID" value="QIV80267.1"/>
    <property type="molecule type" value="Genomic_DNA"/>
</dbReference>
<proteinExistence type="predicted"/>
<keyword evidence="1" id="KW-0808">Transferase</keyword>
<dbReference type="KEGG" id="mfre:EXE63_04620"/>
<dbReference type="Proteomes" id="UP000501849">
    <property type="component" value="Chromosome"/>
</dbReference>
<dbReference type="Gene3D" id="3.30.160.270">
    <property type="match status" value="1"/>
</dbReference>
<accession>A0A6H0S2K3</accession>
<evidence type="ECO:0000313" key="3">
    <source>
        <dbReference type="Proteomes" id="UP000501849"/>
    </source>
</evidence>
<dbReference type="InterPro" id="IPR036230">
    <property type="entry name" value="LeuA_allosteric_dom_sf"/>
</dbReference>
<dbReference type="GO" id="GO:0016740">
    <property type="term" value="F:transferase activity"/>
    <property type="evidence" value="ECO:0007669"/>
    <property type="project" value="UniProtKB-KW"/>
</dbReference>
<evidence type="ECO:0000256" key="1">
    <source>
        <dbReference type="ARBA" id="ARBA00022679"/>
    </source>
</evidence>
<reference evidence="2 3" key="1">
    <citation type="submission" date="2019-04" db="EMBL/GenBank/DDBJ databases">
        <title>Draft, Whole-Genome Sequence of the Anthracene-degrading Mycobacterium frederiksbergense LB501T, Isolated from a Polycyclic Aromatic Hydrocarbon (PAH)-Contaminated Soil.</title>
        <authorList>
            <person name="Augelletti F."/>
        </authorList>
    </citation>
    <scope>NUCLEOTIDE SEQUENCE [LARGE SCALE GENOMIC DNA]</scope>
    <source>
        <strain evidence="2 3">LB 501T</strain>
    </source>
</reference>
<organism evidence="2 3">
    <name type="scientific">Mycolicibacterium frederiksbergense</name>
    <dbReference type="NCBI Taxonomy" id="117567"/>
    <lineage>
        <taxon>Bacteria</taxon>
        <taxon>Bacillati</taxon>
        <taxon>Actinomycetota</taxon>
        <taxon>Actinomycetes</taxon>
        <taxon>Mycobacteriales</taxon>
        <taxon>Mycobacteriaceae</taxon>
        <taxon>Mycolicibacterium</taxon>
    </lineage>
</organism>
<keyword evidence="3" id="KW-1185">Reference proteome</keyword>
<evidence type="ECO:0000313" key="2">
    <source>
        <dbReference type="EMBL" id="QIV80267.1"/>
    </source>
</evidence>
<protein>
    <submittedName>
        <fullName evidence="2">Homocitrate synthase</fullName>
    </submittedName>
</protein>